<reference evidence="3 4" key="1">
    <citation type="submission" date="2019-03" db="EMBL/GenBank/DDBJ databases">
        <title>Genomic Encyclopedia of Type Strains, Phase IV (KMG-IV): sequencing the most valuable type-strain genomes for metagenomic binning, comparative biology and taxonomic classification.</title>
        <authorList>
            <person name="Goeker M."/>
        </authorList>
    </citation>
    <scope>NUCLEOTIDE SEQUENCE [LARGE SCALE GENOMIC DNA]</scope>
    <source>
        <strain evidence="3 4">DSM 103428</strain>
    </source>
</reference>
<organism evidence="3 4">
    <name type="scientific">Acidipila rosea</name>
    <dbReference type="NCBI Taxonomy" id="768535"/>
    <lineage>
        <taxon>Bacteria</taxon>
        <taxon>Pseudomonadati</taxon>
        <taxon>Acidobacteriota</taxon>
        <taxon>Terriglobia</taxon>
        <taxon>Terriglobales</taxon>
        <taxon>Acidobacteriaceae</taxon>
        <taxon>Acidipila</taxon>
    </lineage>
</organism>
<accession>A0A4R1LFA4</accession>
<name>A0A4R1LFA4_9BACT</name>
<dbReference type="CDD" id="cd10918">
    <property type="entry name" value="CE4_NodB_like_5s_6s"/>
    <property type="match status" value="1"/>
</dbReference>
<dbReference type="Proteomes" id="UP000295210">
    <property type="component" value="Unassembled WGS sequence"/>
</dbReference>
<dbReference type="AlphaFoldDB" id="A0A4R1LFA4"/>
<evidence type="ECO:0000313" key="4">
    <source>
        <dbReference type="Proteomes" id="UP000295210"/>
    </source>
</evidence>
<feature type="domain" description="NodB homology" evidence="2">
    <location>
        <begin position="90"/>
        <end position="339"/>
    </location>
</feature>
<proteinExistence type="predicted"/>
<dbReference type="InterPro" id="IPR051398">
    <property type="entry name" value="Polysacch_Deacetylase"/>
</dbReference>
<dbReference type="EMBL" id="SMGK01000001">
    <property type="protein sequence ID" value="TCK75543.1"/>
    <property type="molecule type" value="Genomic_DNA"/>
</dbReference>
<gene>
    <name evidence="3" type="ORF">C7378_0528</name>
</gene>
<dbReference type="SUPFAM" id="SSF88713">
    <property type="entry name" value="Glycoside hydrolase/deacetylase"/>
    <property type="match status" value="1"/>
</dbReference>
<dbReference type="Pfam" id="PF01522">
    <property type="entry name" value="Polysacc_deac_1"/>
    <property type="match status" value="1"/>
</dbReference>
<evidence type="ECO:0000313" key="3">
    <source>
        <dbReference type="EMBL" id="TCK75543.1"/>
    </source>
</evidence>
<dbReference type="GO" id="GO:0005975">
    <property type="term" value="P:carbohydrate metabolic process"/>
    <property type="evidence" value="ECO:0007669"/>
    <property type="project" value="InterPro"/>
</dbReference>
<dbReference type="PANTHER" id="PTHR34216">
    <property type="match status" value="1"/>
</dbReference>
<evidence type="ECO:0000256" key="1">
    <source>
        <dbReference type="ARBA" id="ARBA00022729"/>
    </source>
</evidence>
<dbReference type="InterPro" id="IPR011330">
    <property type="entry name" value="Glyco_hydro/deAcase_b/a-brl"/>
</dbReference>
<dbReference type="InterPro" id="IPR002509">
    <property type="entry name" value="NODB_dom"/>
</dbReference>
<keyword evidence="4" id="KW-1185">Reference proteome</keyword>
<keyword evidence="1" id="KW-0732">Signal</keyword>
<dbReference type="Gene3D" id="3.20.20.370">
    <property type="entry name" value="Glycoside hydrolase/deacetylase"/>
    <property type="match status" value="1"/>
</dbReference>
<comment type="caution">
    <text evidence="3">The sequence shown here is derived from an EMBL/GenBank/DDBJ whole genome shotgun (WGS) entry which is preliminary data.</text>
</comment>
<dbReference type="GO" id="GO:0016810">
    <property type="term" value="F:hydrolase activity, acting on carbon-nitrogen (but not peptide) bonds"/>
    <property type="evidence" value="ECO:0007669"/>
    <property type="project" value="InterPro"/>
</dbReference>
<sequence>MRLGIKLSLASVIDRSGLVTALRRFRSTRSGIVLTFHRVLPQASIDTCYERQIAMTDTVFEQLLILLQREFRVVPLQQLVESQGSLDGLQRVALTFDDGWEDTYSLAYPLMLRYGVPATVFICPGLMGTNRLLPEERFVRIWRSCKSREQLHLLQNDLRKWTTCNSSSLEMHFWARRLKQLPMDAKHMMLAHLEDIYRVAGDGVRRFMTWDEARIMANNGMTFGSHTMNHSTLKVEQPEHIMEDLVSSRQMIARKLGREITQLAYPNGGYDHRVIELAAEAGYSYGLTTDNGYVTRYTRPLSIPRISMADAVVTDERTSLHFPRTRVYLQRFSDKSART</sequence>
<dbReference type="PANTHER" id="PTHR34216:SF7">
    <property type="entry name" value="POLY-BETA-1,6-N-ACETYL-D-GLUCOSAMINE N-DEACETYLASE"/>
    <property type="match status" value="1"/>
</dbReference>
<evidence type="ECO:0000259" key="2">
    <source>
        <dbReference type="PROSITE" id="PS51677"/>
    </source>
</evidence>
<dbReference type="PROSITE" id="PS51677">
    <property type="entry name" value="NODB"/>
    <property type="match status" value="1"/>
</dbReference>
<protein>
    <submittedName>
        <fullName evidence="3">Polysaccharide deacetylase</fullName>
    </submittedName>
</protein>